<evidence type="ECO:0000313" key="1">
    <source>
        <dbReference type="EMBL" id="ALL67105.1"/>
    </source>
</evidence>
<proteinExistence type="predicted"/>
<evidence type="ECO:0000313" key="2">
    <source>
        <dbReference type="Proteomes" id="UP000019146"/>
    </source>
</evidence>
<dbReference type="EMBL" id="CP012747">
    <property type="protein sequence ID" value="ALL67105.1"/>
    <property type="molecule type" value="Genomic_DNA"/>
</dbReference>
<name>A0A0P0RF77_9BURK</name>
<protein>
    <submittedName>
        <fullName evidence="1">Uncharacterized protein</fullName>
    </submittedName>
</protein>
<reference evidence="1 2" key="1">
    <citation type="journal article" date="2014" name="Genome Announc.">
        <title>Draft Genome Sequence of the Haloacid-Degrading Burkholderia caribensis Strain MBA4.</title>
        <authorList>
            <person name="Pan Y."/>
            <person name="Kong K.F."/>
            <person name="Tsang J.S."/>
        </authorList>
    </citation>
    <scope>NUCLEOTIDE SEQUENCE [LARGE SCALE GENOMIC DNA]</scope>
    <source>
        <strain evidence="1 2">MBA4</strain>
    </source>
</reference>
<gene>
    <name evidence="1" type="ORF">K788_0008219</name>
</gene>
<sequence>MSLVTACRAACLCLLPRFVRRAMTSRPAWRHTQASPPRRPS</sequence>
<dbReference type="KEGG" id="bcai:K788_0008219"/>
<dbReference type="AlphaFoldDB" id="A0A0P0RF77"/>
<organism evidence="1 2">
    <name type="scientific">Paraburkholderia caribensis MBA4</name>
    <dbReference type="NCBI Taxonomy" id="1323664"/>
    <lineage>
        <taxon>Bacteria</taxon>
        <taxon>Pseudomonadati</taxon>
        <taxon>Pseudomonadota</taxon>
        <taxon>Betaproteobacteria</taxon>
        <taxon>Burkholderiales</taxon>
        <taxon>Burkholderiaceae</taxon>
        <taxon>Paraburkholderia</taxon>
    </lineage>
</organism>
<accession>A0A0P0RF77</accession>
<dbReference type="Proteomes" id="UP000019146">
    <property type="component" value="Chromosome 2"/>
</dbReference>